<dbReference type="InterPro" id="IPR021833">
    <property type="entry name" value="DUF3425"/>
</dbReference>
<dbReference type="OrthoDB" id="2245989at2759"/>
<dbReference type="AlphaFoldDB" id="A0A9P9ALW5"/>
<reference evidence="2 3" key="1">
    <citation type="journal article" date="2021" name="Nat. Commun.">
        <title>Genetic determinants of endophytism in the Arabidopsis root mycobiome.</title>
        <authorList>
            <person name="Mesny F."/>
            <person name="Miyauchi S."/>
            <person name="Thiergart T."/>
            <person name="Pickel B."/>
            <person name="Atanasova L."/>
            <person name="Karlsson M."/>
            <person name="Huettel B."/>
            <person name="Barry K.W."/>
            <person name="Haridas S."/>
            <person name="Chen C."/>
            <person name="Bauer D."/>
            <person name="Andreopoulos W."/>
            <person name="Pangilinan J."/>
            <person name="LaButti K."/>
            <person name="Riley R."/>
            <person name="Lipzen A."/>
            <person name="Clum A."/>
            <person name="Drula E."/>
            <person name="Henrissat B."/>
            <person name="Kohler A."/>
            <person name="Grigoriev I.V."/>
            <person name="Martin F.M."/>
            <person name="Hacquard S."/>
        </authorList>
    </citation>
    <scope>NUCLEOTIDE SEQUENCE [LARGE SCALE GENOMIC DNA]</scope>
    <source>
        <strain evidence="2 3">MPI-CAGE-CH-0241</strain>
    </source>
</reference>
<keyword evidence="3" id="KW-1185">Reference proteome</keyword>
<dbReference type="PANTHER" id="PTHR38116">
    <property type="entry name" value="CHROMOSOME 7, WHOLE GENOME SHOTGUN SEQUENCE"/>
    <property type="match status" value="1"/>
</dbReference>
<dbReference type="EMBL" id="JAGPYM010000034">
    <property type="protein sequence ID" value="KAH6876520.1"/>
    <property type="molecule type" value="Genomic_DNA"/>
</dbReference>
<dbReference type="Pfam" id="PF11905">
    <property type="entry name" value="DUF3425"/>
    <property type="match status" value="1"/>
</dbReference>
<protein>
    <recommendedName>
        <fullName evidence="4">BZIP domain-containing protein</fullName>
    </recommendedName>
</protein>
<feature type="compositionally biased region" description="Polar residues" evidence="1">
    <location>
        <begin position="69"/>
        <end position="84"/>
    </location>
</feature>
<name>A0A9P9ALW5_9HYPO</name>
<evidence type="ECO:0000313" key="2">
    <source>
        <dbReference type="EMBL" id="KAH6876520.1"/>
    </source>
</evidence>
<dbReference type="Proteomes" id="UP000777438">
    <property type="component" value="Unassembled WGS sequence"/>
</dbReference>
<evidence type="ECO:0008006" key="4">
    <source>
        <dbReference type="Google" id="ProtNLM"/>
    </source>
</evidence>
<sequence length="292" mass="33081">MDSHRDAAPPRLITLSPMPQRAEAQDSSEDWTGVTSTAHRKRLQNRLNQRAYRKRKQLRPVEQEEHGSDSSQQAATATGESPNEAAQSALYIEFEGHMLWPSSNRQEKTLNFARKAIQDFSAGITRPVILPTLVRLNVLNAITHNAKLLGFRLNGFCSDELISPFNQSGPGLPASTPEARYPIALRPTATQVAMVHHPWSDLIPIPGFRDNLLKAIELGFDEDLVCADLLRVDEQYSGRASLIVWGEPWDPRGWEASVAFLRKWGWLIKDCSDILDSTNYWRERRGEKKIRF</sequence>
<feature type="region of interest" description="Disordered" evidence="1">
    <location>
        <begin position="1"/>
        <end position="84"/>
    </location>
</feature>
<gene>
    <name evidence="2" type="ORF">B0T10DRAFT_497666</name>
</gene>
<evidence type="ECO:0000313" key="3">
    <source>
        <dbReference type="Proteomes" id="UP000777438"/>
    </source>
</evidence>
<evidence type="ECO:0000256" key="1">
    <source>
        <dbReference type="SAM" id="MobiDB-lite"/>
    </source>
</evidence>
<accession>A0A9P9ALW5</accession>
<comment type="caution">
    <text evidence="2">The sequence shown here is derived from an EMBL/GenBank/DDBJ whole genome shotgun (WGS) entry which is preliminary data.</text>
</comment>
<proteinExistence type="predicted"/>
<feature type="compositionally biased region" description="Basic and acidic residues" evidence="1">
    <location>
        <begin position="59"/>
        <end position="68"/>
    </location>
</feature>
<dbReference type="PANTHER" id="PTHR38116:SF1">
    <property type="entry name" value="BZIP DOMAIN-CONTAINING PROTEIN"/>
    <property type="match status" value="1"/>
</dbReference>
<organism evidence="2 3">
    <name type="scientific">Thelonectria olida</name>
    <dbReference type="NCBI Taxonomy" id="1576542"/>
    <lineage>
        <taxon>Eukaryota</taxon>
        <taxon>Fungi</taxon>
        <taxon>Dikarya</taxon>
        <taxon>Ascomycota</taxon>
        <taxon>Pezizomycotina</taxon>
        <taxon>Sordariomycetes</taxon>
        <taxon>Hypocreomycetidae</taxon>
        <taxon>Hypocreales</taxon>
        <taxon>Nectriaceae</taxon>
        <taxon>Thelonectria</taxon>
    </lineage>
</organism>
<dbReference type="CDD" id="cd14688">
    <property type="entry name" value="bZIP_YAP"/>
    <property type="match status" value="1"/>
</dbReference>